<protein>
    <submittedName>
        <fullName evidence="2">Uncharacterized protein</fullName>
    </submittedName>
</protein>
<feature type="region of interest" description="Disordered" evidence="1">
    <location>
        <begin position="75"/>
        <end position="114"/>
    </location>
</feature>
<sequence length="114" mass="12366">MDEQQPGADARSRAEQSVLRAERALRDGRAELAESRERAERLRHDPQQRAAPDAGTATPAELRADAVAFRERLGLAPAVPAPRPADPAAPRPADPDAPPAEDEPFEDTAILYRP</sequence>
<feature type="region of interest" description="Disordered" evidence="1">
    <location>
        <begin position="1"/>
        <end position="61"/>
    </location>
</feature>
<name>A0ABY6P263_9NOCA</name>
<evidence type="ECO:0000256" key="1">
    <source>
        <dbReference type="SAM" id="MobiDB-lite"/>
    </source>
</evidence>
<dbReference type="Proteomes" id="UP001164965">
    <property type="component" value="Chromosome"/>
</dbReference>
<feature type="compositionally biased region" description="Basic and acidic residues" evidence="1">
    <location>
        <begin position="10"/>
        <end position="47"/>
    </location>
</feature>
<organism evidence="2 3">
    <name type="scientific">Rhodococcus antarcticus</name>
    <dbReference type="NCBI Taxonomy" id="2987751"/>
    <lineage>
        <taxon>Bacteria</taxon>
        <taxon>Bacillati</taxon>
        <taxon>Actinomycetota</taxon>
        <taxon>Actinomycetes</taxon>
        <taxon>Mycobacteriales</taxon>
        <taxon>Nocardiaceae</taxon>
        <taxon>Rhodococcus</taxon>
    </lineage>
</organism>
<gene>
    <name evidence="2" type="ORF">RHODO2019_02455</name>
</gene>
<accession>A0ABY6P263</accession>
<evidence type="ECO:0000313" key="3">
    <source>
        <dbReference type="Proteomes" id="UP001164965"/>
    </source>
</evidence>
<keyword evidence="3" id="KW-1185">Reference proteome</keyword>
<dbReference type="EMBL" id="CP110615">
    <property type="protein sequence ID" value="UZJ25361.1"/>
    <property type="molecule type" value="Genomic_DNA"/>
</dbReference>
<reference evidence="2" key="1">
    <citation type="submission" date="2022-10" db="EMBL/GenBank/DDBJ databases">
        <title>Rhodococcus sp.75.</title>
        <authorList>
            <person name="Sun M."/>
        </authorList>
    </citation>
    <scope>NUCLEOTIDE SEQUENCE</scope>
    <source>
        <strain evidence="2">75</strain>
    </source>
</reference>
<dbReference type="RefSeq" id="WP_265383466.1">
    <property type="nucleotide sequence ID" value="NZ_CP110615.1"/>
</dbReference>
<feature type="compositionally biased region" description="Pro residues" evidence="1">
    <location>
        <begin position="79"/>
        <end position="98"/>
    </location>
</feature>
<proteinExistence type="predicted"/>
<evidence type="ECO:0000313" key="2">
    <source>
        <dbReference type="EMBL" id="UZJ25361.1"/>
    </source>
</evidence>